<reference evidence="6 7" key="1">
    <citation type="submission" date="2017-03" db="EMBL/GenBank/DDBJ databases">
        <authorList>
            <person name="Afonso C.L."/>
            <person name="Miller P.J."/>
            <person name="Scott M.A."/>
            <person name="Spackman E."/>
            <person name="Goraichik I."/>
            <person name="Dimitrov K.M."/>
            <person name="Suarez D.L."/>
            <person name="Swayne D.E."/>
        </authorList>
    </citation>
    <scope>NUCLEOTIDE SEQUENCE [LARGE SCALE GENOMIC DNA]</scope>
    <source>
        <strain evidence="6 7">CECT 8620</strain>
    </source>
</reference>
<dbReference type="PANTHER" id="PTHR30408:SF12">
    <property type="entry name" value="TYPE I RESTRICTION ENZYME MJAVIII SPECIFICITY SUBUNIT"/>
    <property type="match status" value="1"/>
</dbReference>
<evidence type="ECO:0000256" key="1">
    <source>
        <dbReference type="ARBA" id="ARBA00010923"/>
    </source>
</evidence>
<dbReference type="InterPro" id="IPR044946">
    <property type="entry name" value="Restrct_endonuc_typeI_TRD_sf"/>
</dbReference>
<dbReference type="GO" id="GO:0009307">
    <property type="term" value="P:DNA restriction-modification system"/>
    <property type="evidence" value="ECO:0007669"/>
    <property type="project" value="UniProtKB-KW"/>
</dbReference>
<accession>A0A1Y5TR02</accession>
<evidence type="ECO:0000259" key="5">
    <source>
        <dbReference type="Pfam" id="PF01420"/>
    </source>
</evidence>
<dbReference type="CDD" id="cd17256">
    <property type="entry name" value="RMtype1_S_EcoJA65PI-TRD1-CR1_like"/>
    <property type="match status" value="1"/>
</dbReference>
<dbReference type="GO" id="GO:0003677">
    <property type="term" value="F:DNA binding"/>
    <property type="evidence" value="ECO:0007669"/>
    <property type="project" value="UniProtKB-KW"/>
</dbReference>
<dbReference type="AlphaFoldDB" id="A0A1Y5TR02"/>
<keyword evidence="7" id="KW-1185">Reference proteome</keyword>
<name>A0A1Y5TR02_9RHOB</name>
<evidence type="ECO:0000313" key="6">
    <source>
        <dbReference type="EMBL" id="SLN70089.1"/>
    </source>
</evidence>
<dbReference type="EMBL" id="FWFS01000016">
    <property type="protein sequence ID" value="SLN70089.1"/>
    <property type="molecule type" value="Genomic_DNA"/>
</dbReference>
<dbReference type="PANTHER" id="PTHR30408">
    <property type="entry name" value="TYPE-1 RESTRICTION ENZYME ECOKI SPECIFICITY PROTEIN"/>
    <property type="match status" value="1"/>
</dbReference>
<keyword evidence="2" id="KW-0680">Restriction system</keyword>
<dbReference type="InterPro" id="IPR000055">
    <property type="entry name" value="Restrct_endonuc_typeI_TRD"/>
</dbReference>
<sequence length="422" mass="46952">MFRSAEKRPPEQKSYIETKIGRLPREWDIARLGDVTEPTAPIRYGVVQIGPDTPDGVPIVPIKHIQRIGDAVLHRASPKIEAKYKNSRVKGGDVLLSVKGTVGEVGVVPDGFEGNIAREIARIRPQASIDQHFLSLQLQAPQTQKRIDNLVVGSTRLEFSIHAVRDFVVAVPPLPEQRKIAEILRTWDEALEKLNALRAAKSRQLDGLAAKLIHDDQVERFHLREFLKESSTRNRDEQVQRVLSVTNSAGFVLAEEQFAHRVASASLSNYKIVRWGQYAYNPSRINVGSIARLDDWGEGALSPMYVVFQVKGGLDADFFGHWLRSAEARQRIALAAQGSVRETVSFGDLGSILVPVPTIERQQAIAKGLNAAQAEINLLDDEIKAVTRQKRGLMQKLLTGEWRVEVDTVEIPTNTKEAEHAG</sequence>
<keyword evidence="3" id="KW-0238">DNA-binding</keyword>
<keyword evidence="4" id="KW-0175">Coiled coil</keyword>
<evidence type="ECO:0000256" key="4">
    <source>
        <dbReference type="SAM" id="Coils"/>
    </source>
</evidence>
<dbReference type="Pfam" id="PF01420">
    <property type="entry name" value="Methylase_S"/>
    <property type="match status" value="1"/>
</dbReference>
<gene>
    <name evidence="6" type="ORF">AQS8620_03322</name>
</gene>
<dbReference type="Gene3D" id="3.90.220.20">
    <property type="entry name" value="DNA methylase specificity domains"/>
    <property type="match status" value="2"/>
</dbReference>
<proteinExistence type="inferred from homology"/>
<dbReference type="Proteomes" id="UP000193862">
    <property type="component" value="Unassembled WGS sequence"/>
</dbReference>
<comment type="similarity">
    <text evidence="1">Belongs to the type-I restriction system S methylase family.</text>
</comment>
<protein>
    <submittedName>
        <fullName evidence="6">EcoKI restriction-modification system protein HsdS</fullName>
    </submittedName>
</protein>
<evidence type="ECO:0000313" key="7">
    <source>
        <dbReference type="Proteomes" id="UP000193862"/>
    </source>
</evidence>
<organism evidence="6 7">
    <name type="scientific">Aquimixticola soesokkakensis</name>
    <dbReference type="NCBI Taxonomy" id="1519096"/>
    <lineage>
        <taxon>Bacteria</taxon>
        <taxon>Pseudomonadati</taxon>
        <taxon>Pseudomonadota</taxon>
        <taxon>Alphaproteobacteria</taxon>
        <taxon>Rhodobacterales</taxon>
        <taxon>Paracoccaceae</taxon>
        <taxon>Aquimixticola</taxon>
    </lineage>
</organism>
<evidence type="ECO:0000256" key="3">
    <source>
        <dbReference type="ARBA" id="ARBA00023125"/>
    </source>
</evidence>
<dbReference type="SUPFAM" id="SSF116734">
    <property type="entry name" value="DNA methylase specificity domain"/>
    <property type="match status" value="2"/>
</dbReference>
<dbReference type="InterPro" id="IPR052021">
    <property type="entry name" value="Type-I_RS_S_subunit"/>
</dbReference>
<dbReference type="RefSeq" id="WP_085838115.1">
    <property type="nucleotide sequence ID" value="NZ_FWFS01000016.1"/>
</dbReference>
<feature type="coiled-coil region" evidence="4">
    <location>
        <begin position="369"/>
        <end position="396"/>
    </location>
</feature>
<evidence type="ECO:0000256" key="2">
    <source>
        <dbReference type="ARBA" id="ARBA00022747"/>
    </source>
</evidence>
<feature type="domain" description="Type I restriction modification DNA specificity" evidence="5">
    <location>
        <begin position="58"/>
        <end position="193"/>
    </location>
</feature>